<dbReference type="Pfam" id="PF13302">
    <property type="entry name" value="Acetyltransf_3"/>
    <property type="match status" value="1"/>
</dbReference>
<dbReference type="STRING" id="318464.IO99_06500"/>
<evidence type="ECO:0000313" key="2">
    <source>
        <dbReference type="EMBL" id="KEZ87226.1"/>
    </source>
</evidence>
<feature type="domain" description="N-acetyltransferase" evidence="1">
    <location>
        <begin position="3"/>
        <end position="156"/>
    </location>
</feature>
<dbReference type="RefSeq" id="WP_035131449.1">
    <property type="nucleotide sequence ID" value="NZ_JPMD01000014.1"/>
</dbReference>
<dbReference type="Proteomes" id="UP000028542">
    <property type="component" value="Unassembled WGS sequence"/>
</dbReference>
<sequence>MNYVFIPMNKEYANEIAYNWKYNGVYSFYDMIADEDDLKEFLNEDNWEGRYFAILNDECDLVAFYSYCFEGGIMWIGFGLKPELTGRGIGTEFVVAGIDFGIKKFEYKQDYIMLAVASFNKRAIKVYENIGFQFVEKYMQKTNGGEFEFIKMKKII</sequence>
<dbReference type="Gene3D" id="3.40.630.30">
    <property type="match status" value="1"/>
</dbReference>
<evidence type="ECO:0000313" key="3">
    <source>
        <dbReference type="Proteomes" id="UP000028542"/>
    </source>
</evidence>
<comment type="caution">
    <text evidence="2">The sequence shown here is derived from an EMBL/GenBank/DDBJ whole genome shotgun (WGS) entry which is preliminary data.</text>
</comment>
<dbReference type="InterPro" id="IPR000182">
    <property type="entry name" value="GNAT_dom"/>
</dbReference>
<dbReference type="PROSITE" id="PS51186">
    <property type="entry name" value="GNAT"/>
    <property type="match status" value="1"/>
</dbReference>
<dbReference type="GO" id="GO:0016747">
    <property type="term" value="F:acyltransferase activity, transferring groups other than amino-acyl groups"/>
    <property type="evidence" value="ECO:0007669"/>
    <property type="project" value="InterPro"/>
</dbReference>
<gene>
    <name evidence="2" type="ORF">IO99_06500</name>
</gene>
<protein>
    <recommendedName>
        <fullName evidence="1">N-acetyltransferase domain-containing protein</fullName>
    </recommendedName>
</protein>
<accession>A0A084JE42</accession>
<dbReference type="InterPro" id="IPR016181">
    <property type="entry name" value="Acyl_CoA_acyltransferase"/>
</dbReference>
<dbReference type="eggNOG" id="COG1670">
    <property type="taxonomic scope" value="Bacteria"/>
</dbReference>
<proteinExistence type="predicted"/>
<name>A0A084JE42_9CLOT</name>
<dbReference type="AlphaFoldDB" id="A0A084JE42"/>
<organism evidence="2 3">
    <name type="scientific">Clostridium sulfidigenes</name>
    <dbReference type="NCBI Taxonomy" id="318464"/>
    <lineage>
        <taxon>Bacteria</taxon>
        <taxon>Bacillati</taxon>
        <taxon>Bacillota</taxon>
        <taxon>Clostridia</taxon>
        <taxon>Eubacteriales</taxon>
        <taxon>Clostridiaceae</taxon>
        <taxon>Clostridium</taxon>
    </lineage>
</organism>
<keyword evidence="3" id="KW-1185">Reference proteome</keyword>
<dbReference type="SUPFAM" id="SSF55729">
    <property type="entry name" value="Acyl-CoA N-acyltransferases (Nat)"/>
    <property type="match status" value="1"/>
</dbReference>
<dbReference type="EMBL" id="JPMD01000014">
    <property type="protein sequence ID" value="KEZ87226.1"/>
    <property type="molecule type" value="Genomic_DNA"/>
</dbReference>
<reference evidence="2 3" key="1">
    <citation type="submission" date="2014-07" db="EMBL/GenBank/DDBJ databases">
        <title>Draft genome of Clostridium sulfidigenes 113A isolated from sediments associated with methane hydrate from Krishna Godavari basin.</title>
        <authorList>
            <person name="Honkalas V.S."/>
            <person name="Dabir A.P."/>
            <person name="Arora P."/>
            <person name="Dhakephalkar P.K."/>
        </authorList>
    </citation>
    <scope>NUCLEOTIDE SEQUENCE [LARGE SCALE GENOMIC DNA]</scope>
    <source>
        <strain evidence="2 3">113A</strain>
    </source>
</reference>
<evidence type="ECO:0000259" key="1">
    <source>
        <dbReference type="PROSITE" id="PS51186"/>
    </source>
</evidence>